<comment type="caution">
    <text evidence="1">The sequence shown here is derived from an EMBL/GenBank/DDBJ whole genome shotgun (WGS) entry which is preliminary data.</text>
</comment>
<name>A0A0F9N801_9ZZZZ</name>
<evidence type="ECO:0000313" key="1">
    <source>
        <dbReference type="EMBL" id="KKM84900.1"/>
    </source>
</evidence>
<reference evidence="1" key="1">
    <citation type="journal article" date="2015" name="Nature">
        <title>Complex archaea that bridge the gap between prokaryotes and eukaryotes.</title>
        <authorList>
            <person name="Spang A."/>
            <person name="Saw J.H."/>
            <person name="Jorgensen S.L."/>
            <person name="Zaremba-Niedzwiedzka K."/>
            <person name="Martijn J."/>
            <person name="Lind A.E."/>
            <person name="van Eijk R."/>
            <person name="Schleper C."/>
            <person name="Guy L."/>
            <person name="Ettema T.J."/>
        </authorList>
    </citation>
    <scope>NUCLEOTIDE SEQUENCE</scope>
</reference>
<gene>
    <name evidence="1" type="ORF">LCGC14_1294510</name>
</gene>
<organism evidence="1">
    <name type="scientific">marine sediment metagenome</name>
    <dbReference type="NCBI Taxonomy" id="412755"/>
    <lineage>
        <taxon>unclassified sequences</taxon>
        <taxon>metagenomes</taxon>
        <taxon>ecological metagenomes</taxon>
    </lineage>
</organism>
<proteinExistence type="predicted"/>
<dbReference type="EMBL" id="LAZR01007496">
    <property type="protein sequence ID" value="KKM84900.1"/>
    <property type="molecule type" value="Genomic_DNA"/>
</dbReference>
<protein>
    <submittedName>
        <fullName evidence="1">Uncharacterized protein</fullName>
    </submittedName>
</protein>
<accession>A0A0F9N801</accession>
<sequence>MAKSSAQPERISVKLKTDLLSAGEDRVKKGLMKAIELRMPKMTELMTRTISYPKLLEELRTKPEKKKDG</sequence>
<dbReference type="AlphaFoldDB" id="A0A0F9N801"/>